<dbReference type="PROSITE" id="PS50103">
    <property type="entry name" value="ZF_C3H1"/>
    <property type="match status" value="2"/>
</dbReference>
<dbReference type="GO" id="GO:0005737">
    <property type="term" value="C:cytoplasm"/>
    <property type="evidence" value="ECO:0007669"/>
    <property type="project" value="TreeGrafter"/>
</dbReference>
<dbReference type="FunFam" id="3.30.1370.210:FF:000005">
    <property type="entry name" value="Muscleblind, isoform M"/>
    <property type="match status" value="1"/>
</dbReference>
<evidence type="ECO:0000313" key="12">
    <source>
        <dbReference type="WBParaSite" id="ALUE_0000972701-mRNA-1"/>
    </source>
</evidence>
<dbReference type="GO" id="GO:0003723">
    <property type="term" value="F:RNA binding"/>
    <property type="evidence" value="ECO:0007669"/>
    <property type="project" value="TreeGrafter"/>
</dbReference>
<dbReference type="PANTHER" id="PTHR12675">
    <property type="entry name" value="MUSCLEBLIND-LIKE PROTEIN"/>
    <property type="match status" value="1"/>
</dbReference>
<evidence type="ECO:0000256" key="1">
    <source>
        <dbReference type="ARBA" id="ARBA00004123"/>
    </source>
</evidence>
<feature type="domain" description="C3H1-type" evidence="10">
    <location>
        <begin position="63"/>
        <end position="91"/>
    </location>
</feature>
<comment type="similarity">
    <text evidence="7">Belongs to the muscleblind family.</text>
</comment>
<reference evidence="12" key="1">
    <citation type="submission" date="2023-03" db="UniProtKB">
        <authorList>
            <consortium name="WormBaseParasite"/>
        </authorList>
    </citation>
    <scope>IDENTIFICATION</scope>
</reference>
<dbReference type="GO" id="GO:0043484">
    <property type="term" value="P:regulation of RNA splicing"/>
    <property type="evidence" value="ECO:0007669"/>
    <property type="project" value="TreeGrafter"/>
</dbReference>
<evidence type="ECO:0000256" key="3">
    <source>
        <dbReference type="ARBA" id="ARBA00022737"/>
    </source>
</evidence>
<accession>A0A9J2PII3</accession>
<dbReference type="InterPro" id="IPR054429">
    <property type="entry name" value="Znf-CCCH_Muscleblind-like"/>
</dbReference>
<dbReference type="SMART" id="SM00356">
    <property type="entry name" value="ZnF_C3H1"/>
    <property type="match status" value="2"/>
</dbReference>
<evidence type="ECO:0000256" key="5">
    <source>
        <dbReference type="ARBA" id="ARBA00022833"/>
    </source>
</evidence>
<evidence type="ECO:0000259" key="10">
    <source>
        <dbReference type="PROSITE" id="PS50103"/>
    </source>
</evidence>
<evidence type="ECO:0000256" key="2">
    <source>
        <dbReference type="ARBA" id="ARBA00022723"/>
    </source>
</evidence>
<feature type="zinc finger region" description="C3H1-type" evidence="9">
    <location>
        <begin position="63"/>
        <end position="91"/>
    </location>
</feature>
<evidence type="ECO:0000256" key="6">
    <source>
        <dbReference type="ARBA" id="ARBA00023242"/>
    </source>
</evidence>
<dbReference type="Pfam" id="PF22628">
    <property type="entry name" value="zf-CCCH_10"/>
    <property type="match status" value="2"/>
</dbReference>
<dbReference type="PANTHER" id="PTHR12675:SF12">
    <property type="entry name" value="PROTEIN MUSCLEBLIND"/>
    <property type="match status" value="1"/>
</dbReference>
<evidence type="ECO:0000256" key="8">
    <source>
        <dbReference type="ARBA" id="ARBA00073793"/>
    </source>
</evidence>
<dbReference type="InterPro" id="IPR000571">
    <property type="entry name" value="Znf_CCCH"/>
</dbReference>
<comment type="subcellular location">
    <subcellularLocation>
        <location evidence="1">Nucleus</location>
    </subcellularLocation>
</comment>
<proteinExistence type="inferred from homology"/>
<feature type="domain" description="C3H1-type" evidence="10">
    <location>
        <begin position="97"/>
        <end position="125"/>
    </location>
</feature>
<organism evidence="11 12">
    <name type="scientific">Ascaris lumbricoides</name>
    <name type="common">Giant roundworm</name>
    <dbReference type="NCBI Taxonomy" id="6252"/>
    <lineage>
        <taxon>Eukaryota</taxon>
        <taxon>Metazoa</taxon>
        <taxon>Ecdysozoa</taxon>
        <taxon>Nematoda</taxon>
        <taxon>Chromadorea</taxon>
        <taxon>Rhabditida</taxon>
        <taxon>Spirurina</taxon>
        <taxon>Ascaridomorpha</taxon>
        <taxon>Ascaridoidea</taxon>
        <taxon>Ascarididae</taxon>
        <taxon>Ascaris</taxon>
    </lineage>
</organism>
<dbReference type="WBParaSite" id="ALUE_0000972701-mRNA-1">
    <property type="protein sequence ID" value="ALUE_0000972701-mRNA-1"/>
    <property type="gene ID" value="ALUE_0000972701"/>
</dbReference>
<dbReference type="Gene3D" id="3.30.1370.210">
    <property type="match status" value="1"/>
</dbReference>
<evidence type="ECO:0000256" key="9">
    <source>
        <dbReference type="PROSITE-ProRule" id="PRU00723"/>
    </source>
</evidence>
<keyword evidence="4 9" id="KW-0863">Zinc-finger</keyword>
<feature type="zinc finger region" description="C3H1-type" evidence="9">
    <location>
        <begin position="97"/>
        <end position="125"/>
    </location>
</feature>
<protein>
    <recommendedName>
        <fullName evidence="8">Muscleblind-like protein</fullName>
    </recommendedName>
</protein>
<dbReference type="GO" id="GO:0005654">
    <property type="term" value="C:nucleoplasm"/>
    <property type="evidence" value="ECO:0007669"/>
    <property type="project" value="TreeGrafter"/>
</dbReference>
<evidence type="ECO:0000256" key="7">
    <source>
        <dbReference type="ARBA" id="ARBA00038226"/>
    </source>
</evidence>
<evidence type="ECO:0000256" key="4">
    <source>
        <dbReference type="ARBA" id="ARBA00022771"/>
    </source>
</evidence>
<dbReference type="Proteomes" id="UP000036681">
    <property type="component" value="Unplaced"/>
</dbReference>
<evidence type="ECO:0000313" key="11">
    <source>
        <dbReference type="Proteomes" id="UP000036681"/>
    </source>
</evidence>
<keyword evidence="6" id="KW-0539">Nucleus</keyword>
<keyword evidence="5 9" id="KW-0862">Zinc</keyword>
<keyword evidence="3" id="KW-0677">Repeat</keyword>
<dbReference type="GO" id="GO:0008270">
    <property type="term" value="F:zinc ion binding"/>
    <property type="evidence" value="ECO:0007669"/>
    <property type="project" value="UniProtKB-KW"/>
</dbReference>
<keyword evidence="2 9" id="KW-0479">Metal-binding</keyword>
<name>A0A9J2PII3_ASCLU</name>
<dbReference type="AlphaFoldDB" id="A0A9J2PII3"/>
<keyword evidence="11" id="KW-1185">Reference proteome</keyword>
<sequence length="359" mass="38285">MRERIRALIVCHSPPTNAESYYVGYCSFAMYDENSNAASALGTSSTSTTGLMSQLLNVKDSRWLQLEVCREFQRGQCSRSELECKFAHPPPHVDVQNGRVTACYDSIKGRCTRENPKCKYLHPPQHLKDQLLINGRNNLALKNLICTQLNQSAATPALSTINPLTQLVVSGQASPALTDPLLIVQQQQQQAAAAQAATLVPAALPYQYYQGLTTMYPTVVPVANSEAYQAQMQAAQLAALQSLAAISQQASVSVPAAAALQQTTASRKRALDDESQPGPSSLDHNPLLLAAAAAAGAVPCKRPAVDKSGVPVYANGAAAAAAGTAQIAQLPQATFNPYLIPGLHGYMPAVSCKWRMQLA</sequence>